<dbReference type="PROSITE" id="PS50011">
    <property type="entry name" value="PROTEIN_KINASE_DOM"/>
    <property type="match status" value="1"/>
</dbReference>
<keyword evidence="10" id="KW-1185">Reference proteome</keyword>
<proteinExistence type="predicted"/>
<dbReference type="PANTHER" id="PTHR47987:SF11">
    <property type="entry name" value="RECEPTOR-LIKE CYTOSOLIC SERINE_THREONINE-PROTEIN KINASE RBK1 ISOFORM X1"/>
    <property type="match status" value="1"/>
</dbReference>
<dbReference type="GO" id="GO:0005524">
    <property type="term" value="F:ATP binding"/>
    <property type="evidence" value="ECO:0007669"/>
    <property type="project" value="UniProtKB-UniRule"/>
</dbReference>
<evidence type="ECO:0000256" key="4">
    <source>
        <dbReference type="ARBA" id="ARBA00022777"/>
    </source>
</evidence>
<dbReference type="Gramene" id="KGN48425">
    <property type="protein sequence ID" value="KGN48425"/>
    <property type="gene ID" value="Csa_6G486970"/>
</dbReference>
<keyword evidence="3 6" id="KW-0547">Nucleotide-binding</keyword>
<evidence type="ECO:0000256" key="1">
    <source>
        <dbReference type="ARBA" id="ARBA00022527"/>
    </source>
</evidence>
<dbReference type="OrthoDB" id="654677at2759"/>
<dbReference type="GO" id="GO:0010476">
    <property type="term" value="P:gibberellin mediated signaling pathway"/>
    <property type="evidence" value="ECO:0000318"/>
    <property type="project" value="GO_Central"/>
</dbReference>
<dbReference type="STRING" id="3659.A0A0A0KFD5"/>
<dbReference type="InterPro" id="IPR008271">
    <property type="entry name" value="Ser/Thr_kinase_AS"/>
</dbReference>
<accession>A0A0A0KFD5</accession>
<evidence type="ECO:0000313" key="10">
    <source>
        <dbReference type="Proteomes" id="UP000029981"/>
    </source>
</evidence>
<feature type="binding site" evidence="6">
    <location>
        <position position="506"/>
    </location>
    <ligand>
        <name>ATP</name>
        <dbReference type="ChEBI" id="CHEBI:30616"/>
    </ligand>
</feature>
<dbReference type="Proteomes" id="UP000029981">
    <property type="component" value="Chromosome 6"/>
</dbReference>
<dbReference type="InterPro" id="IPR011009">
    <property type="entry name" value="Kinase-like_dom_sf"/>
</dbReference>
<dbReference type="PANTHER" id="PTHR47987">
    <property type="entry name" value="OS08G0249100 PROTEIN"/>
    <property type="match status" value="1"/>
</dbReference>
<protein>
    <recommendedName>
        <fullName evidence="8">Protein kinase domain-containing protein</fullName>
    </recommendedName>
</protein>
<dbReference type="FunFam" id="1.10.510.10:FF:000284">
    <property type="entry name" value="Putative receptor-like serine/threonine-protein kinase"/>
    <property type="match status" value="1"/>
</dbReference>
<keyword evidence="1" id="KW-0723">Serine/threonine-protein kinase</keyword>
<feature type="region of interest" description="Disordered" evidence="7">
    <location>
        <begin position="373"/>
        <end position="408"/>
    </location>
</feature>
<dbReference type="KEGG" id="csv:101205673"/>
<keyword evidence="5 6" id="KW-0067">ATP-binding</keyword>
<evidence type="ECO:0000259" key="8">
    <source>
        <dbReference type="PROSITE" id="PS50011"/>
    </source>
</evidence>
<dbReference type="SMART" id="SM00220">
    <property type="entry name" value="S_TKc"/>
    <property type="match status" value="1"/>
</dbReference>
<dbReference type="InterPro" id="IPR001245">
    <property type="entry name" value="Ser-Thr/Tyr_kinase_cat_dom"/>
</dbReference>
<evidence type="ECO:0000256" key="7">
    <source>
        <dbReference type="SAM" id="MobiDB-lite"/>
    </source>
</evidence>
<reference evidence="9 10" key="2">
    <citation type="journal article" date="2009" name="PLoS ONE">
        <title>An integrated genetic and cytogenetic map of the cucumber genome.</title>
        <authorList>
            <person name="Ren Y."/>
            <person name="Zhang Z."/>
            <person name="Liu J."/>
            <person name="Staub J.E."/>
            <person name="Han Y."/>
            <person name="Cheng Z."/>
            <person name="Li X."/>
            <person name="Lu J."/>
            <person name="Miao H."/>
            <person name="Kang H."/>
            <person name="Xie B."/>
            <person name="Gu X."/>
            <person name="Wang X."/>
            <person name="Du Y."/>
            <person name="Jin W."/>
            <person name="Huang S."/>
        </authorList>
    </citation>
    <scope>NUCLEOTIDE SEQUENCE [LARGE SCALE GENOMIC DNA]</scope>
    <source>
        <strain evidence="10">cv. 9930</strain>
    </source>
</reference>
<evidence type="ECO:0000256" key="2">
    <source>
        <dbReference type="ARBA" id="ARBA00022679"/>
    </source>
</evidence>
<dbReference type="AlphaFoldDB" id="A0A0A0KFD5"/>
<evidence type="ECO:0000256" key="3">
    <source>
        <dbReference type="ARBA" id="ARBA00022741"/>
    </source>
</evidence>
<name>A0A0A0KFD5_CUCSA</name>
<dbReference type="PROSITE" id="PS00108">
    <property type="entry name" value="PROTEIN_KINASE_ST"/>
    <property type="match status" value="1"/>
</dbReference>
<reference evidence="9 10" key="1">
    <citation type="journal article" date="2009" name="Nat. Genet.">
        <title>The genome of the cucumber, Cucumis sativus L.</title>
        <authorList>
            <person name="Huang S."/>
            <person name="Li R."/>
            <person name="Zhang Z."/>
            <person name="Li L."/>
            <person name="Gu X."/>
            <person name="Fan W."/>
            <person name="Lucas W.J."/>
            <person name="Wang X."/>
            <person name="Xie B."/>
            <person name="Ni P."/>
            <person name="Ren Y."/>
            <person name="Zhu H."/>
            <person name="Li J."/>
            <person name="Lin K."/>
            <person name="Jin W."/>
            <person name="Fei Z."/>
            <person name="Li G."/>
            <person name="Staub J."/>
            <person name="Kilian A."/>
            <person name="van der Vossen E.A."/>
            <person name="Wu Y."/>
            <person name="Guo J."/>
            <person name="He J."/>
            <person name="Jia Z."/>
            <person name="Ren Y."/>
            <person name="Tian G."/>
            <person name="Lu Y."/>
            <person name="Ruan J."/>
            <person name="Qian W."/>
            <person name="Wang M."/>
            <person name="Huang Q."/>
            <person name="Li B."/>
            <person name="Xuan Z."/>
            <person name="Cao J."/>
            <person name="Asan"/>
            <person name="Wu Z."/>
            <person name="Zhang J."/>
            <person name="Cai Q."/>
            <person name="Bai Y."/>
            <person name="Zhao B."/>
            <person name="Han Y."/>
            <person name="Li Y."/>
            <person name="Li X."/>
            <person name="Wang S."/>
            <person name="Shi Q."/>
            <person name="Liu S."/>
            <person name="Cho W.K."/>
            <person name="Kim J.Y."/>
            <person name="Xu Y."/>
            <person name="Heller-Uszynska K."/>
            <person name="Miao H."/>
            <person name="Cheng Z."/>
            <person name="Zhang S."/>
            <person name="Wu J."/>
            <person name="Yang Y."/>
            <person name="Kang H."/>
            <person name="Li M."/>
            <person name="Liang H."/>
            <person name="Ren X."/>
            <person name="Shi Z."/>
            <person name="Wen M."/>
            <person name="Jian M."/>
            <person name="Yang H."/>
            <person name="Zhang G."/>
            <person name="Yang Z."/>
            <person name="Chen R."/>
            <person name="Liu S."/>
            <person name="Li J."/>
            <person name="Ma L."/>
            <person name="Liu H."/>
            <person name="Zhou Y."/>
            <person name="Zhao J."/>
            <person name="Fang X."/>
            <person name="Li G."/>
            <person name="Fang L."/>
            <person name="Li Y."/>
            <person name="Liu D."/>
            <person name="Zheng H."/>
            <person name="Zhang Y."/>
            <person name="Qin N."/>
            <person name="Li Z."/>
            <person name="Yang G."/>
            <person name="Yang S."/>
            <person name="Bolund L."/>
            <person name="Kristiansen K."/>
            <person name="Zheng H."/>
            <person name="Li S."/>
            <person name="Zhang X."/>
            <person name="Yang H."/>
            <person name="Wang J."/>
            <person name="Sun R."/>
            <person name="Zhang B."/>
            <person name="Jiang S."/>
            <person name="Wang J."/>
            <person name="Du Y."/>
            <person name="Li S."/>
        </authorList>
    </citation>
    <scope>NUCLEOTIDE SEQUENCE [LARGE SCALE GENOMIC DNA]</scope>
    <source>
        <strain evidence="10">cv. 9930</strain>
    </source>
</reference>
<dbReference type="SUPFAM" id="SSF56112">
    <property type="entry name" value="Protein kinase-like (PK-like)"/>
    <property type="match status" value="1"/>
</dbReference>
<dbReference type="GO" id="GO:0005886">
    <property type="term" value="C:plasma membrane"/>
    <property type="evidence" value="ECO:0000318"/>
    <property type="project" value="GO_Central"/>
</dbReference>
<evidence type="ECO:0000256" key="5">
    <source>
        <dbReference type="ARBA" id="ARBA00022840"/>
    </source>
</evidence>
<reference evidence="9 10" key="3">
    <citation type="journal article" date="2010" name="BMC Genomics">
        <title>Transcriptome sequencing and comparative analysis of cucumber flowers with different sex types.</title>
        <authorList>
            <person name="Guo S."/>
            <person name="Zheng Y."/>
            <person name="Joung J.G."/>
            <person name="Liu S."/>
            <person name="Zhang Z."/>
            <person name="Crasta O.R."/>
            <person name="Sobral B.W."/>
            <person name="Xu Y."/>
            <person name="Huang S."/>
            <person name="Fei Z."/>
        </authorList>
    </citation>
    <scope>NUCLEOTIDE SEQUENCE [LARGE SCALE GENOMIC DNA]</scope>
    <source>
        <strain evidence="10">cv. 9930</strain>
    </source>
</reference>
<keyword evidence="2" id="KW-0808">Transferase</keyword>
<dbReference type="PROSITE" id="PS00107">
    <property type="entry name" value="PROTEIN_KINASE_ATP"/>
    <property type="match status" value="1"/>
</dbReference>
<dbReference type="Pfam" id="PF07714">
    <property type="entry name" value="PK_Tyr_Ser-Thr"/>
    <property type="match status" value="1"/>
</dbReference>
<feature type="domain" description="Protein kinase" evidence="8">
    <location>
        <begin position="478"/>
        <end position="758"/>
    </location>
</feature>
<dbReference type="EMBL" id="CM002927">
    <property type="protein sequence ID" value="KGN48425.1"/>
    <property type="molecule type" value="Genomic_DNA"/>
</dbReference>
<dbReference type="InterPro" id="IPR017441">
    <property type="entry name" value="Protein_kinase_ATP_BS"/>
</dbReference>
<sequence>MVAARFGQWNLLLNHHGRKIADGNHEREIEKETNMIKEVGRLNKKGQPAFSGIIVDGGGARWLDGGDVQSAKWRHHLVAIHICEVLEDGLKFSESFPVMKTNEIRGSDSGETFAKKLIKRLAKRRGMAMMLEFDPIGPLGNWVSLAKYYCNQLPATSIVVAVHKGKTIFKRQSVDQFRGFELHLRPEFYFSEVISTSRNLKPAKGDNDELLAADASDDWDAETNSRNGNVNSHDKKALLSSISIVRRQLPESNLGWPFQQRSSQAGREVIRKGARNVSVVQWVMSLPNRSGAGIPKSQNDMTLEIPKICLQNKSEGMEETNHLVLQNFGDEAEDSDENLKGGELVNEFKHNAKMGLSVSFIVKEFQQEMPGWPLRPDALSERSDSLQESEETDIQEGDSETSISNRTIDTNLESQIGSVAKNLKEREERVIFFHSEEKSIENNIFKIASKQLEFPIKMNQSVCKCFSYAELKMATSNFSAENLIGEGGYSAVYKGCLLDGTSVVVKVLKSYKDARDNFLLELNIVSSIKHNHITPPIGVCMENEHLISVYDYFPEGSLEENLHGQSGRSKIQWEMRFKVAIAVAEALNYLHNERSSPVIHRDVKSSNVLLSEKFQPQLSDFGLAMWGPTDSPYVINTDVVGTFGYIAPEYLMHGKLSDKIDIYAFGIVLLELLSGRRPIDFGVAEGQRSLVLWAKEVLNSENPKALMDPNMDIKFNDDQVQRVVLAATLCINASARLRPNASEILKLLKGEARVDDFINFPGSKELTDHDIDDIFPKFMSKPSLSFALRDIDNDCTPSSNANTTSNTMVKKPGRLKLKDYLKEPHE</sequence>
<dbReference type="InterPro" id="IPR046958">
    <property type="entry name" value="RBK1/2/STUNTED"/>
</dbReference>
<evidence type="ECO:0000256" key="6">
    <source>
        <dbReference type="PROSITE-ProRule" id="PRU10141"/>
    </source>
</evidence>
<dbReference type="Gene3D" id="3.30.200.20">
    <property type="entry name" value="Phosphorylase Kinase, domain 1"/>
    <property type="match status" value="1"/>
</dbReference>
<feature type="compositionally biased region" description="Acidic residues" evidence="7">
    <location>
        <begin position="387"/>
        <end position="399"/>
    </location>
</feature>
<reference evidence="9 10" key="4">
    <citation type="journal article" date="2011" name="BMC Genomics">
        <title>RNA-Seq improves annotation of protein-coding genes in the cucumber genome.</title>
        <authorList>
            <person name="Li Z."/>
            <person name="Zhang Z."/>
            <person name="Yan P."/>
            <person name="Huang S."/>
            <person name="Fei Z."/>
            <person name="Lin K."/>
        </authorList>
    </citation>
    <scope>NUCLEOTIDE SEQUENCE [LARGE SCALE GENOMIC DNA]</scope>
    <source>
        <strain evidence="10">cv. 9930</strain>
    </source>
</reference>
<dbReference type="FunFam" id="3.30.200.20:FF:000268">
    <property type="entry name" value="probable receptor-like serine/threonine-protein kinase At5g57670"/>
    <property type="match status" value="1"/>
</dbReference>
<evidence type="ECO:0000313" key="9">
    <source>
        <dbReference type="EMBL" id="KGN48425.1"/>
    </source>
</evidence>
<organism evidence="9 10">
    <name type="scientific">Cucumis sativus</name>
    <name type="common">Cucumber</name>
    <dbReference type="NCBI Taxonomy" id="3659"/>
    <lineage>
        <taxon>Eukaryota</taxon>
        <taxon>Viridiplantae</taxon>
        <taxon>Streptophyta</taxon>
        <taxon>Embryophyta</taxon>
        <taxon>Tracheophyta</taxon>
        <taxon>Spermatophyta</taxon>
        <taxon>Magnoliopsida</taxon>
        <taxon>eudicotyledons</taxon>
        <taxon>Gunneridae</taxon>
        <taxon>Pentapetalae</taxon>
        <taxon>rosids</taxon>
        <taxon>fabids</taxon>
        <taxon>Cucurbitales</taxon>
        <taxon>Cucurbitaceae</taxon>
        <taxon>Benincaseae</taxon>
        <taxon>Cucumis</taxon>
    </lineage>
</organism>
<keyword evidence="4" id="KW-0418">Kinase</keyword>
<gene>
    <name evidence="9" type="ORF">Csa_6G486970</name>
</gene>
<dbReference type="eggNOG" id="KOG1187">
    <property type="taxonomic scope" value="Eukaryota"/>
</dbReference>
<dbReference type="GO" id="GO:0004672">
    <property type="term" value="F:protein kinase activity"/>
    <property type="evidence" value="ECO:0000318"/>
    <property type="project" value="GO_Central"/>
</dbReference>
<dbReference type="Gene3D" id="1.10.510.10">
    <property type="entry name" value="Transferase(Phosphotransferase) domain 1"/>
    <property type="match status" value="1"/>
</dbReference>
<dbReference type="InterPro" id="IPR000719">
    <property type="entry name" value="Prot_kinase_dom"/>
</dbReference>